<evidence type="ECO:0000256" key="4">
    <source>
        <dbReference type="ARBA" id="ARBA00022840"/>
    </source>
</evidence>
<keyword evidence="2" id="KW-0813">Transport</keyword>
<evidence type="ECO:0000256" key="3">
    <source>
        <dbReference type="ARBA" id="ARBA00022741"/>
    </source>
</evidence>
<dbReference type="InterPro" id="IPR003593">
    <property type="entry name" value="AAA+_ATPase"/>
</dbReference>
<dbReference type="Proteomes" id="UP000732377">
    <property type="component" value="Unassembled WGS sequence"/>
</dbReference>
<dbReference type="SMART" id="SM00382">
    <property type="entry name" value="AAA"/>
    <property type="match status" value="1"/>
</dbReference>
<organism evidence="6 7">
    <name type="scientific">Symbiobacterium thermophilum</name>
    <dbReference type="NCBI Taxonomy" id="2734"/>
    <lineage>
        <taxon>Bacteria</taxon>
        <taxon>Bacillati</taxon>
        <taxon>Bacillota</taxon>
        <taxon>Clostridia</taxon>
        <taxon>Eubacteriales</taxon>
        <taxon>Symbiobacteriaceae</taxon>
        <taxon>Symbiobacterium</taxon>
    </lineage>
</organism>
<dbReference type="SUPFAM" id="SSF52540">
    <property type="entry name" value="P-loop containing nucleoside triphosphate hydrolases"/>
    <property type="match status" value="1"/>
</dbReference>
<name>A0A953I6H8_SYMTR</name>
<reference evidence="6" key="1">
    <citation type="submission" date="2017-11" db="EMBL/GenBank/DDBJ databases">
        <title>Three new genomes from thermophilic consortium.</title>
        <authorList>
            <person name="Quaggio R."/>
            <person name="Amgarten D."/>
            <person name="Setubal J.C."/>
        </authorList>
    </citation>
    <scope>NUCLEOTIDE SEQUENCE</scope>
    <source>
        <strain evidence="6">ZCTH01-B2</strain>
    </source>
</reference>
<accession>A0A953I6H8</accession>
<sequence>MLRVEGLAKRFGDVEAVRDVSFTVEPGAIYGFVGPNGAGKTTTMKIIATLLRPDAGTVFIGDTDALKRPGEARARLGYMPDFFGVYDNLKVDEYMQFYADCYDVPTDGRDRLIGSLLGLVGLADKRGAYVDTLSRGMKQRLCLARSLVHDPDVLILDEPASGLDPRNRVEMREILLELRRRGKTILISSHILAELAEMCTHIGIIHAGRMVASGPVEQILREAGARVIEVRIAGAPAHDGSARAAELARAVPGVRSVSVDDGALRVALDGDDQAAAELLARLVQAGLPVAHFAEVKSKLEDVFMAITGGEEQ</sequence>
<keyword evidence="3" id="KW-0547">Nucleotide-binding</keyword>
<dbReference type="Pfam" id="PF13732">
    <property type="entry name" value="DrrA1-3_C"/>
    <property type="match status" value="1"/>
</dbReference>
<gene>
    <name evidence="6" type="ORF">CWE10_03760</name>
</gene>
<dbReference type="PANTHER" id="PTHR43335:SF3">
    <property type="entry name" value="ABC TRANSPORTER"/>
    <property type="match status" value="1"/>
</dbReference>
<dbReference type="InterPro" id="IPR025302">
    <property type="entry name" value="DrrA1/2-like_C"/>
</dbReference>
<proteinExistence type="inferred from homology"/>
<comment type="similarity">
    <text evidence="1">Belongs to the ABC transporter superfamily.</text>
</comment>
<dbReference type="Pfam" id="PF00005">
    <property type="entry name" value="ABC_tran"/>
    <property type="match status" value="1"/>
</dbReference>
<evidence type="ECO:0000313" key="7">
    <source>
        <dbReference type="Proteomes" id="UP000732377"/>
    </source>
</evidence>
<evidence type="ECO:0000256" key="2">
    <source>
        <dbReference type="ARBA" id="ARBA00022448"/>
    </source>
</evidence>
<evidence type="ECO:0000256" key="1">
    <source>
        <dbReference type="ARBA" id="ARBA00005417"/>
    </source>
</evidence>
<keyword evidence="4 6" id="KW-0067">ATP-binding</keyword>
<dbReference type="CDD" id="cd03230">
    <property type="entry name" value="ABC_DR_subfamily_A"/>
    <property type="match status" value="1"/>
</dbReference>
<dbReference type="EMBL" id="PIUK01000021">
    <property type="protein sequence ID" value="MBY6275323.1"/>
    <property type="molecule type" value="Genomic_DNA"/>
</dbReference>
<dbReference type="GO" id="GO:0016887">
    <property type="term" value="F:ATP hydrolysis activity"/>
    <property type="evidence" value="ECO:0007669"/>
    <property type="project" value="InterPro"/>
</dbReference>
<dbReference type="RefSeq" id="WP_273378106.1">
    <property type="nucleotide sequence ID" value="NZ_PIUK01000021.1"/>
</dbReference>
<evidence type="ECO:0000259" key="5">
    <source>
        <dbReference type="PROSITE" id="PS50893"/>
    </source>
</evidence>
<dbReference type="PANTHER" id="PTHR43335">
    <property type="entry name" value="ABC TRANSPORTER, ATP-BINDING PROTEIN"/>
    <property type="match status" value="1"/>
</dbReference>
<dbReference type="PROSITE" id="PS50893">
    <property type="entry name" value="ABC_TRANSPORTER_2"/>
    <property type="match status" value="1"/>
</dbReference>
<dbReference type="GO" id="GO:0005524">
    <property type="term" value="F:ATP binding"/>
    <property type="evidence" value="ECO:0007669"/>
    <property type="project" value="UniProtKB-KW"/>
</dbReference>
<dbReference type="InterPro" id="IPR003439">
    <property type="entry name" value="ABC_transporter-like_ATP-bd"/>
</dbReference>
<comment type="caution">
    <text evidence="6">The sequence shown here is derived from an EMBL/GenBank/DDBJ whole genome shotgun (WGS) entry which is preliminary data.</text>
</comment>
<dbReference type="Gene3D" id="3.40.50.300">
    <property type="entry name" value="P-loop containing nucleotide triphosphate hydrolases"/>
    <property type="match status" value="1"/>
</dbReference>
<dbReference type="InterPro" id="IPR027417">
    <property type="entry name" value="P-loop_NTPase"/>
</dbReference>
<protein>
    <submittedName>
        <fullName evidence="6">ABC transporter ATP-binding protein</fullName>
    </submittedName>
</protein>
<dbReference type="AlphaFoldDB" id="A0A953I6H8"/>
<evidence type="ECO:0000313" key="6">
    <source>
        <dbReference type="EMBL" id="MBY6275323.1"/>
    </source>
</evidence>
<feature type="domain" description="ABC transporter" evidence="5">
    <location>
        <begin position="2"/>
        <end position="232"/>
    </location>
</feature>